<gene>
    <name evidence="6" type="ORF">HND93_16805</name>
</gene>
<comment type="similarity">
    <text evidence="1">Belongs to the prokaryotic molybdopterin-containing oxidoreductase family.</text>
</comment>
<evidence type="ECO:0000259" key="5">
    <source>
        <dbReference type="PROSITE" id="PS51669"/>
    </source>
</evidence>
<keyword evidence="7" id="KW-1185">Reference proteome</keyword>
<keyword evidence="4" id="KW-0411">Iron-sulfur</keyword>
<reference evidence="6 7" key="1">
    <citation type="submission" date="2020-05" db="EMBL/GenBank/DDBJ databases">
        <title>Azospirillum oleiclasticum sp. nov, a nitrogen-fixing and heavy crude oil-emulsifying bacterium isolated from the crude oil of Yumen Oilfield.</title>
        <authorList>
            <person name="Wu D."/>
            <person name="Cai M."/>
            <person name="Zhang X."/>
        </authorList>
    </citation>
    <scope>NUCLEOTIDE SEQUENCE [LARGE SCALE GENOMIC DNA]</scope>
    <source>
        <strain evidence="6 7">ROY-1-1-2</strain>
    </source>
</reference>
<dbReference type="InterPro" id="IPR006657">
    <property type="entry name" value="MoPterin_dinucl-bd_dom"/>
</dbReference>
<evidence type="ECO:0000256" key="3">
    <source>
        <dbReference type="ARBA" id="ARBA00023004"/>
    </source>
</evidence>
<name>A0ABX2TAJ5_9PROT</name>
<keyword evidence="2" id="KW-0479">Metal-binding</keyword>
<dbReference type="Pfam" id="PF04879">
    <property type="entry name" value="Molybdop_Fe4S4"/>
    <property type="match status" value="1"/>
</dbReference>
<dbReference type="SUPFAM" id="SSF53706">
    <property type="entry name" value="Formate dehydrogenase/DMSO reductase, domains 1-3"/>
    <property type="match status" value="1"/>
</dbReference>
<dbReference type="PANTHER" id="PTHR43742:SF6">
    <property type="entry name" value="OXIDOREDUCTASE YYAE-RELATED"/>
    <property type="match status" value="1"/>
</dbReference>
<evidence type="ECO:0000313" key="6">
    <source>
        <dbReference type="EMBL" id="NYZ21377.1"/>
    </source>
</evidence>
<evidence type="ECO:0000313" key="7">
    <source>
        <dbReference type="Proteomes" id="UP000584642"/>
    </source>
</evidence>
<dbReference type="Gene3D" id="3.30.2070.10">
    <property type="entry name" value="Formate dehydrogenase/DMSO reductase"/>
    <property type="match status" value="1"/>
</dbReference>
<sequence length="692" mass="74744">MPDSSPFLATACPHDCPSTCALEVERIAPDRIGKVRGAADNSYTAGVICAKVSRYAERVHSPDRLTRPLLRTGPKGSGQWREIGWEEALDRITDAFLDAERHFGPEAVWPYYYAGTMGLVQRGSIQRMRHLKGYAGQYSTVCDTPANMGWLAGYGAIRGTDPREMAESDLIVNWGGNPVATQVNVMTHVSRARKARGAKLVTIDPYRTGTADVSDLHIMPRPGTDGALACAVMHALFRDGFADRAYLARYAAGVERLEEHLRDRTPEWAEAITGVPAAEITAFARLYGGTKASYLRMGYGLTRSRNGAAQMHAVSCLPVVTGAWQHRGGGGLYCSSGIYRIDRKPIDANDRARPGVRQLDQSRIGAVLTGSARDLGDGPPIKAMLVQNTNPAAICPDSARVRAGLLREDLFVAVHEQFMTDTAALADLVIPATTFLEHDDLYRGGGQSHILVGRKVIEPQGEARENHIVNNDLMRRLGADDHPACHMSAWELVDTVLKASGLPDAETLAAGRWHDAQPDFETSHFLTGFGFPDGRFRFAPDWAALGAMGGRDGLDELPALPDHMPPGGTTDDEHPFRLVTAPARQFLNTSFTETGTARKREGRPTALMHPDDCAALGVAEDTPVRLGNRQASVVVHARPFGGLQRGVVVVEGIWPNGAFVEGLGINALTSPEPIPPAGGAAFHDTAVWVRAA</sequence>
<proteinExistence type="inferred from homology"/>
<dbReference type="Gene3D" id="2.40.40.20">
    <property type="match status" value="1"/>
</dbReference>
<evidence type="ECO:0000256" key="1">
    <source>
        <dbReference type="ARBA" id="ARBA00010312"/>
    </source>
</evidence>
<evidence type="ECO:0000256" key="4">
    <source>
        <dbReference type="ARBA" id="ARBA00023014"/>
    </source>
</evidence>
<dbReference type="RefSeq" id="WP_180283138.1">
    <property type="nucleotide sequence ID" value="NZ_JABFDB010000011.1"/>
</dbReference>
<dbReference type="Gene3D" id="3.40.50.740">
    <property type="match status" value="1"/>
</dbReference>
<keyword evidence="3" id="KW-0408">Iron</keyword>
<feature type="domain" description="4Fe-4S Mo/W bis-MGD-type" evidence="5">
    <location>
        <begin position="5"/>
        <end position="63"/>
    </location>
</feature>
<dbReference type="InterPro" id="IPR006963">
    <property type="entry name" value="Mopterin_OxRdtase_4Fe-4S_dom"/>
</dbReference>
<dbReference type="InterPro" id="IPR009010">
    <property type="entry name" value="Asp_de-COase-like_dom_sf"/>
</dbReference>
<protein>
    <submittedName>
        <fullName evidence="6">Molybdopterin oxidoreductase family protein</fullName>
    </submittedName>
</protein>
<dbReference type="InterPro" id="IPR037920">
    <property type="entry name" value="YoaE_C"/>
</dbReference>
<dbReference type="Gene3D" id="3.40.228.10">
    <property type="entry name" value="Dimethylsulfoxide Reductase, domain 2"/>
    <property type="match status" value="1"/>
</dbReference>
<dbReference type="PANTHER" id="PTHR43742">
    <property type="entry name" value="TRIMETHYLAMINE-N-OXIDE REDUCTASE"/>
    <property type="match status" value="1"/>
</dbReference>
<dbReference type="Gene3D" id="2.20.25.90">
    <property type="entry name" value="ADC-like domains"/>
    <property type="match status" value="1"/>
</dbReference>
<dbReference type="SMART" id="SM00926">
    <property type="entry name" value="Molybdop_Fe4S4"/>
    <property type="match status" value="1"/>
</dbReference>
<dbReference type="Pfam" id="PF00384">
    <property type="entry name" value="Molybdopterin"/>
    <property type="match status" value="1"/>
</dbReference>
<comment type="caution">
    <text evidence="6">The sequence shown here is derived from an EMBL/GenBank/DDBJ whole genome shotgun (WGS) entry which is preliminary data.</text>
</comment>
<dbReference type="Pfam" id="PF01568">
    <property type="entry name" value="Molydop_binding"/>
    <property type="match status" value="1"/>
</dbReference>
<dbReference type="CDD" id="cd02766">
    <property type="entry name" value="MopB_3"/>
    <property type="match status" value="1"/>
</dbReference>
<dbReference type="SUPFAM" id="SSF50692">
    <property type="entry name" value="ADC-like"/>
    <property type="match status" value="1"/>
</dbReference>
<dbReference type="PROSITE" id="PS51669">
    <property type="entry name" value="4FE4S_MOW_BIS_MGD"/>
    <property type="match status" value="1"/>
</dbReference>
<accession>A0ABX2TAJ5</accession>
<evidence type="ECO:0000256" key="2">
    <source>
        <dbReference type="ARBA" id="ARBA00022723"/>
    </source>
</evidence>
<dbReference type="EMBL" id="JABFDB010000011">
    <property type="protein sequence ID" value="NYZ21377.1"/>
    <property type="molecule type" value="Genomic_DNA"/>
</dbReference>
<dbReference type="InterPro" id="IPR050612">
    <property type="entry name" value="Prok_Mopterin_Oxidored"/>
</dbReference>
<dbReference type="InterPro" id="IPR006656">
    <property type="entry name" value="Mopterin_OxRdtase"/>
</dbReference>
<dbReference type="CDD" id="cd02786">
    <property type="entry name" value="MopB_CT_3"/>
    <property type="match status" value="1"/>
</dbReference>
<dbReference type="Proteomes" id="UP000584642">
    <property type="component" value="Unassembled WGS sequence"/>
</dbReference>
<organism evidence="6 7">
    <name type="scientific">Azospirillum oleiclasticum</name>
    <dbReference type="NCBI Taxonomy" id="2735135"/>
    <lineage>
        <taxon>Bacteria</taxon>
        <taxon>Pseudomonadati</taxon>
        <taxon>Pseudomonadota</taxon>
        <taxon>Alphaproteobacteria</taxon>
        <taxon>Rhodospirillales</taxon>
        <taxon>Azospirillaceae</taxon>
        <taxon>Azospirillum</taxon>
    </lineage>
</organism>